<evidence type="ECO:0000259" key="11">
    <source>
        <dbReference type="PROSITE" id="PS51103"/>
    </source>
</evidence>
<feature type="transmembrane region" description="Helical" evidence="10">
    <location>
        <begin position="309"/>
        <end position="329"/>
    </location>
</feature>
<feature type="transmembrane region" description="Helical" evidence="10">
    <location>
        <begin position="34"/>
        <end position="54"/>
    </location>
</feature>
<keyword evidence="2 9" id="KW-0813">Transport</keyword>
<feature type="transmembrane region" description="Helical" evidence="10">
    <location>
        <begin position="205"/>
        <end position="226"/>
    </location>
</feature>
<feature type="transmembrane region" description="Helical" evidence="10">
    <location>
        <begin position="60"/>
        <end position="84"/>
    </location>
</feature>
<keyword evidence="8 9" id="KW-0472">Membrane</keyword>
<keyword evidence="7 10" id="KW-1133">Transmembrane helix</keyword>
<keyword evidence="3 9" id="KW-1003">Cell membrane</keyword>
<keyword evidence="6 10" id="KW-0812">Transmembrane</keyword>
<evidence type="ECO:0000256" key="4">
    <source>
        <dbReference type="ARBA" id="ARBA00022597"/>
    </source>
</evidence>
<evidence type="ECO:0000256" key="2">
    <source>
        <dbReference type="ARBA" id="ARBA00022448"/>
    </source>
</evidence>
<dbReference type="AlphaFoldDB" id="A0AA37J2W4"/>
<sequence length="425" mass="45406">MAKRNFVEMATKLSDVVGGNIYLRSISKGVMPNLPIIIIGSFASLFAGLPIPFWQSFIQSAGLVTILNMVVAATTNMLGVYFTYGIAKAYAKNLELQADLVPILAIVAYLTLSPLADPEASSANFAYTYLGTKGMIVGIFVAIFTVKIFKAIVDAKIVIKMPEGTPDYVSNSFVSLIPGFVVIIVAMVVRALFGLTPWGNIFDCLYNLLQIPLTAIMGNNVIAMCIFQLITQLLWVFGVHPGFLASLTGPIMFGLDGMNQAAYAAGEPIPSVIGMAFSYAMTVAVVYPAFAVAVALFSKSSQLKTVGKISVAPAFLGISEPLIFGVPVVLNPFVAVPWIITPMLNFVLGYLACSSGLVAKYAGVTVFNFPMVATGLLNGSVSLAIMEVVLFVLDVLVYMPFIRMQDKKYLADEASAVEAEAGQES</sequence>
<dbReference type="PANTHER" id="PTHR33989">
    <property type="match status" value="1"/>
</dbReference>
<evidence type="ECO:0000256" key="7">
    <source>
        <dbReference type="ARBA" id="ARBA00022989"/>
    </source>
</evidence>
<dbReference type="EMBL" id="BQKV01000098">
    <property type="protein sequence ID" value="GJN65622.1"/>
    <property type="molecule type" value="Genomic_DNA"/>
</dbReference>
<organism evidence="13 14">
    <name type="scientific">Faecalibacterium gallinarum</name>
    <dbReference type="NCBI Taxonomy" id="2903556"/>
    <lineage>
        <taxon>Bacteria</taxon>
        <taxon>Bacillati</taxon>
        <taxon>Bacillota</taxon>
        <taxon>Clostridia</taxon>
        <taxon>Eubacteriales</taxon>
        <taxon>Oscillospiraceae</taxon>
        <taxon>Faecalibacterium</taxon>
    </lineage>
</organism>
<reference evidence="13" key="1">
    <citation type="journal article" date="2022" name="Int. J. Syst. Evol. Microbiol.">
        <title>Genome-based, phenotypic and chemotaxonomic classification of Faecalibacterium strains: proposal of three novel species Faecalibacterium duncaniae sp. nov., Faecalibacterium hattorii sp. nov. and Faecalibacterium gallinarum sp. nov. .</title>
        <authorList>
            <person name="Sakamoto M."/>
            <person name="Sakurai N."/>
            <person name="Tanno H."/>
            <person name="Iino T."/>
            <person name="Ohkuma M."/>
            <person name="Endo A."/>
        </authorList>
    </citation>
    <scope>NUCLEOTIDE SEQUENCE</scope>
    <source>
        <strain evidence="13">JCM 17207</strain>
    </source>
</reference>
<evidence type="ECO:0000256" key="10">
    <source>
        <dbReference type="SAM" id="Phobius"/>
    </source>
</evidence>
<evidence type="ECO:0000256" key="1">
    <source>
        <dbReference type="ARBA" id="ARBA00004651"/>
    </source>
</evidence>
<name>A0AA37J2W4_9FIRM</name>
<dbReference type="InterPro" id="IPR051088">
    <property type="entry name" value="PTS_Sugar-EIIC/EIIB"/>
</dbReference>
<comment type="function">
    <text evidence="9">The phosphoenolpyruvate-dependent sugar phosphotransferase system (PTS), a major carbohydrate active -transport system, catalyzes the phosphorylation of incoming sugar substrates concomitant with their translocation across the cell membrane.</text>
</comment>
<dbReference type="GO" id="GO:0005886">
    <property type="term" value="C:plasma membrane"/>
    <property type="evidence" value="ECO:0007669"/>
    <property type="project" value="UniProtKB-SubCell"/>
</dbReference>
<dbReference type="PROSITE" id="PS51105">
    <property type="entry name" value="PTS_EIIC_TYPE_3"/>
    <property type="match status" value="1"/>
</dbReference>
<feature type="domain" description="PTS EIIC type-1" evidence="11">
    <location>
        <begin position="36"/>
        <end position="414"/>
    </location>
</feature>
<dbReference type="Pfam" id="PF02378">
    <property type="entry name" value="PTS_EIIC"/>
    <property type="match status" value="1"/>
</dbReference>
<feature type="transmembrane region" description="Helical" evidence="10">
    <location>
        <begin position="273"/>
        <end position="297"/>
    </location>
</feature>
<feature type="transmembrane region" description="Helical" evidence="10">
    <location>
        <begin position="383"/>
        <end position="401"/>
    </location>
</feature>
<comment type="subcellular location">
    <subcellularLocation>
        <location evidence="1">Cell membrane</location>
        <topology evidence="1">Multi-pass membrane protein</topology>
    </subcellularLocation>
</comment>
<dbReference type="Proteomes" id="UP001055185">
    <property type="component" value="Unassembled WGS sequence"/>
</dbReference>
<feature type="transmembrane region" description="Helical" evidence="10">
    <location>
        <begin position="135"/>
        <end position="153"/>
    </location>
</feature>
<evidence type="ECO:0000313" key="13">
    <source>
        <dbReference type="EMBL" id="GJN65622.1"/>
    </source>
</evidence>
<dbReference type="RefSeq" id="WP_238317831.1">
    <property type="nucleotide sequence ID" value="NZ_BQKV01000098.1"/>
</dbReference>
<dbReference type="GO" id="GO:0009401">
    <property type="term" value="P:phosphoenolpyruvate-dependent sugar phosphotransferase system"/>
    <property type="evidence" value="ECO:0007669"/>
    <property type="project" value="UniProtKB-KW"/>
</dbReference>
<feature type="transmembrane region" description="Helical" evidence="10">
    <location>
        <begin position="173"/>
        <end position="193"/>
    </location>
</feature>
<evidence type="ECO:0000313" key="14">
    <source>
        <dbReference type="Proteomes" id="UP001055185"/>
    </source>
</evidence>
<dbReference type="PANTHER" id="PTHR33989:SF8">
    <property type="entry name" value="PERMEASE IIC COMPONENT"/>
    <property type="match status" value="1"/>
</dbReference>
<comment type="caution">
    <text evidence="13">The sequence shown here is derived from an EMBL/GenBank/DDBJ whole genome shotgun (WGS) entry which is preliminary data.</text>
</comment>
<keyword evidence="4 9" id="KW-0762">Sugar transport</keyword>
<dbReference type="InterPro" id="IPR003352">
    <property type="entry name" value="PTS_EIIC"/>
</dbReference>
<dbReference type="NCBIfam" id="TIGR00410">
    <property type="entry name" value="lacE"/>
    <property type="match status" value="1"/>
</dbReference>
<dbReference type="InterPro" id="IPR004501">
    <property type="entry name" value="PTS_EIIC_3"/>
</dbReference>
<feature type="transmembrane region" description="Helical" evidence="10">
    <location>
        <begin position="233"/>
        <end position="253"/>
    </location>
</feature>
<evidence type="ECO:0000256" key="9">
    <source>
        <dbReference type="PIRNR" id="PIRNR006351"/>
    </source>
</evidence>
<evidence type="ECO:0000256" key="6">
    <source>
        <dbReference type="ARBA" id="ARBA00022692"/>
    </source>
</evidence>
<dbReference type="GO" id="GO:1901264">
    <property type="term" value="P:carbohydrate derivative transport"/>
    <property type="evidence" value="ECO:0007669"/>
    <property type="project" value="TreeGrafter"/>
</dbReference>
<feature type="domain" description="PTS EIIC type-3" evidence="12">
    <location>
        <begin position="6"/>
        <end position="401"/>
    </location>
</feature>
<dbReference type="GO" id="GO:0008982">
    <property type="term" value="F:protein-N(PI)-phosphohistidine-sugar phosphotransferase activity"/>
    <property type="evidence" value="ECO:0007669"/>
    <property type="project" value="UniProtKB-UniRule"/>
</dbReference>
<evidence type="ECO:0000256" key="8">
    <source>
        <dbReference type="ARBA" id="ARBA00023136"/>
    </source>
</evidence>
<protein>
    <recommendedName>
        <fullName evidence="9">Permease IIC component</fullName>
    </recommendedName>
</protein>
<evidence type="ECO:0000256" key="3">
    <source>
        <dbReference type="ARBA" id="ARBA00022475"/>
    </source>
</evidence>
<dbReference type="InterPro" id="IPR013013">
    <property type="entry name" value="PTS_EIIC_1"/>
</dbReference>
<dbReference type="PROSITE" id="PS51103">
    <property type="entry name" value="PTS_EIIC_TYPE_1"/>
    <property type="match status" value="1"/>
</dbReference>
<keyword evidence="5" id="KW-0598">Phosphotransferase system</keyword>
<evidence type="ECO:0000256" key="5">
    <source>
        <dbReference type="ARBA" id="ARBA00022683"/>
    </source>
</evidence>
<dbReference type="PIRSF" id="PIRSF006351">
    <property type="entry name" value="PTS_EIIC-Cellobiose"/>
    <property type="match status" value="1"/>
</dbReference>
<accession>A0AA37J2W4</accession>
<dbReference type="InterPro" id="IPR004796">
    <property type="entry name" value="PTS_IIC_cello"/>
</dbReference>
<evidence type="ECO:0000259" key="12">
    <source>
        <dbReference type="PROSITE" id="PS51105"/>
    </source>
</evidence>
<gene>
    <name evidence="13" type="ORF">JCM17207_22470</name>
</gene>
<feature type="transmembrane region" description="Helical" evidence="10">
    <location>
        <begin position="96"/>
        <end position="115"/>
    </location>
</feature>
<proteinExistence type="predicted"/>
<keyword evidence="14" id="KW-1185">Reference proteome</keyword>